<proteinExistence type="inferred from homology"/>
<dbReference type="PANTHER" id="PTHR30327">
    <property type="entry name" value="UNCHARACTERIZED PROTEIN YQGE"/>
    <property type="match status" value="1"/>
</dbReference>
<dbReference type="Pfam" id="PF02622">
    <property type="entry name" value="DUF179"/>
    <property type="match status" value="1"/>
</dbReference>
<dbReference type="SUPFAM" id="SSF143456">
    <property type="entry name" value="VC0467-like"/>
    <property type="match status" value="1"/>
</dbReference>
<evidence type="ECO:0000313" key="2">
    <source>
        <dbReference type="EMBL" id="SUA23980.1"/>
    </source>
</evidence>
<evidence type="ECO:0000256" key="1">
    <source>
        <dbReference type="ARBA" id="ARBA00009600"/>
    </source>
</evidence>
<organism evidence="2">
    <name type="scientific">Neisseria gonorrhoeae</name>
    <dbReference type="NCBI Taxonomy" id="485"/>
    <lineage>
        <taxon>Bacteria</taxon>
        <taxon>Pseudomonadati</taxon>
        <taxon>Pseudomonadota</taxon>
        <taxon>Betaproteobacteria</taxon>
        <taxon>Neisseriales</taxon>
        <taxon>Neisseriaceae</taxon>
        <taxon>Neisseria</taxon>
    </lineage>
</organism>
<dbReference type="PANTHER" id="PTHR30327:SF1">
    <property type="entry name" value="UPF0301 PROTEIN YQGE"/>
    <property type="match status" value="1"/>
</dbReference>
<protein>
    <submittedName>
        <fullName evidence="2">Uncharacterized ACR, COG1678</fullName>
    </submittedName>
</protein>
<reference evidence="2" key="1">
    <citation type="submission" date="2018-06" db="EMBL/GenBank/DDBJ databases">
        <authorList>
            <consortium name="Pathogen Informatics"/>
            <person name="Doyle S."/>
        </authorList>
    </citation>
    <scope>NUCLEOTIDE SEQUENCE [LARGE SCALE GENOMIC DNA]</scope>
    <source>
        <strain evidence="2">NCTC11421</strain>
    </source>
</reference>
<dbReference type="Gene3D" id="3.40.1740.10">
    <property type="entry name" value="VC0467-like"/>
    <property type="match status" value="1"/>
</dbReference>
<dbReference type="EMBL" id="UGRI01000001">
    <property type="protein sequence ID" value="SUA23980.1"/>
    <property type="molecule type" value="Genomic_DNA"/>
</dbReference>
<dbReference type="InterPro" id="IPR003774">
    <property type="entry name" value="AlgH-like"/>
</dbReference>
<comment type="similarity">
    <text evidence="1">Belongs to the UPF0301 (AlgH) family.</text>
</comment>
<accession>A0A378VY92</accession>
<gene>
    <name evidence="2" type="ORF">NCTC11421_01970</name>
</gene>
<dbReference type="AlphaFoldDB" id="A0A378VY92"/>
<name>A0A378VY92_NEIGO</name>
<sequence length="66" mass="7105">MNLSNHFLVAMPDMEDAFFSQSVVYICKHDEDGALGIAINKPSPITMDMIFPPPAKTSPCGCSTTA</sequence>
<dbReference type="GO" id="GO:0005829">
    <property type="term" value="C:cytosol"/>
    <property type="evidence" value="ECO:0007669"/>
    <property type="project" value="TreeGrafter"/>
</dbReference>